<evidence type="ECO:0000256" key="1">
    <source>
        <dbReference type="SAM" id="SignalP"/>
    </source>
</evidence>
<accession>A0ABY7WQD9</accession>
<proteinExistence type="predicted"/>
<organism evidence="3 4">
    <name type="scientific">Lacticaseibacillus pabuli</name>
    <dbReference type="NCBI Taxonomy" id="3025672"/>
    <lineage>
        <taxon>Bacteria</taxon>
        <taxon>Bacillati</taxon>
        <taxon>Bacillota</taxon>
        <taxon>Bacilli</taxon>
        <taxon>Lactobacillales</taxon>
        <taxon>Lactobacillaceae</taxon>
        <taxon>Lacticaseibacillus</taxon>
    </lineage>
</organism>
<dbReference type="EMBL" id="CP117884">
    <property type="protein sequence ID" value="WDF82410.1"/>
    <property type="molecule type" value="Genomic_DNA"/>
</dbReference>
<dbReference type="Proteomes" id="UP001220377">
    <property type="component" value="Chromosome"/>
</dbReference>
<keyword evidence="1" id="KW-0732">Signal</keyword>
<feature type="domain" description="WxL" evidence="2">
    <location>
        <begin position="61"/>
        <end position="295"/>
    </location>
</feature>
<gene>
    <name evidence="3" type="ORF">PQ472_11035</name>
</gene>
<feature type="chain" id="PRO_5047430701" evidence="1">
    <location>
        <begin position="27"/>
        <end position="297"/>
    </location>
</feature>
<reference evidence="3 4" key="1">
    <citation type="submission" date="2023-02" db="EMBL/GenBank/DDBJ databases">
        <title>Genome sequence of Lacticaseibacillus sp. KACC 23028.</title>
        <authorList>
            <person name="Kim S."/>
            <person name="Heo J."/>
            <person name="Kwon S.-W."/>
        </authorList>
    </citation>
    <scope>NUCLEOTIDE SEQUENCE [LARGE SCALE GENOMIC DNA]</scope>
    <source>
        <strain evidence="3 4">KACC 23028</strain>
    </source>
</reference>
<protein>
    <submittedName>
        <fullName evidence="3">WxL domain-containing protein</fullName>
    </submittedName>
</protein>
<evidence type="ECO:0000259" key="2">
    <source>
        <dbReference type="Pfam" id="PF13731"/>
    </source>
</evidence>
<dbReference type="Pfam" id="PF13731">
    <property type="entry name" value="WxL"/>
    <property type="match status" value="1"/>
</dbReference>
<feature type="signal peptide" evidence="1">
    <location>
        <begin position="1"/>
        <end position="26"/>
    </location>
</feature>
<name>A0ABY7WQD9_9LACO</name>
<evidence type="ECO:0000313" key="3">
    <source>
        <dbReference type="EMBL" id="WDF82410.1"/>
    </source>
</evidence>
<dbReference type="InterPro" id="IPR027994">
    <property type="entry name" value="WxL_dom"/>
</dbReference>
<sequence>MKFTKFTSAVATAVTVLASLAVVAPAAVSANTAENNAAVNGGQALPQNGKTKVGISFGQTQPTGNTGYLRLQQVPELLDFGNHERFDGAYPNFDATGANLGQTGNDRFPNYKSGSTNQTAILNTSDTALANVNKKAWATVVDKQDTRTAAENALDGSGKTDSKNGSWTLSVKADGPLALLDDNGNPTSETTDANLSFANTAYGQTADVFGLTTETQDQGYTPSATLVPVSSITPTIAVSLSTADQQHVVAKAAADEGAGADVFGWSKNDIRLNMPSTFAAKNGIYESSLTWTLDSGL</sequence>
<evidence type="ECO:0000313" key="4">
    <source>
        <dbReference type="Proteomes" id="UP001220377"/>
    </source>
</evidence>
<dbReference type="RefSeq" id="WP_274259838.1">
    <property type="nucleotide sequence ID" value="NZ_CP117884.1"/>
</dbReference>
<keyword evidence="4" id="KW-1185">Reference proteome</keyword>